<evidence type="ECO:0000313" key="2">
    <source>
        <dbReference type="Proteomes" id="UP000322244"/>
    </source>
</evidence>
<comment type="caution">
    <text evidence="1">The sequence shown here is derived from an EMBL/GenBank/DDBJ whole genome shotgun (WGS) entry which is preliminary data.</text>
</comment>
<dbReference type="Pfam" id="PF13787">
    <property type="entry name" value="HXXEE"/>
    <property type="match status" value="1"/>
</dbReference>
<name>A0A5A7SCM9_9NOCA</name>
<keyword evidence="2" id="KW-1185">Reference proteome</keyword>
<dbReference type="AlphaFoldDB" id="A0A5A7SCM9"/>
<dbReference type="Proteomes" id="UP000322244">
    <property type="component" value="Unassembled WGS sequence"/>
</dbReference>
<dbReference type="RefSeq" id="WP_149431016.1">
    <property type="nucleotide sequence ID" value="NZ_VLNY01000006.1"/>
</dbReference>
<sequence>MMKRVTLGLFGAWLLHDAEEWFTLAPFSARKAASGGGQVGLPWMRREISEAHAHTAVALVGVVIAAASARGYRTEGRSRFYQAALAGFGLHGFSHLGMTVAERGYTPGVVTAPIVVLPFGYYAHRELARTGVARPGLRTALEGIAVAGGALAASHALAGMLHPATSAATP</sequence>
<dbReference type="OrthoDB" id="4808449at2"/>
<proteinExistence type="predicted"/>
<protein>
    <submittedName>
        <fullName evidence="1">HXXEE domain-containing protein</fullName>
    </submittedName>
</protein>
<organism evidence="1 2">
    <name type="scientific">Antrihabitans cavernicola</name>
    <dbReference type="NCBI Taxonomy" id="2495913"/>
    <lineage>
        <taxon>Bacteria</taxon>
        <taxon>Bacillati</taxon>
        <taxon>Actinomycetota</taxon>
        <taxon>Actinomycetes</taxon>
        <taxon>Mycobacteriales</taxon>
        <taxon>Nocardiaceae</taxon>
        <taxon>Antrihabitans</taxon>
    </lineage>
</organism>
<dbReference type="EMBL" id="VLNY01000006">
    <property type="protein sequence ID" value="KAA0022255.1"/>
    <property type="molecule type" value="Genomic_DNA"/>
</dbReference>
<accession>A0A5A7SCM9</accession>
<gene>
    <name evidence="1" type="ORF">FOY51_14825</name>
</gene>
<evidence type="ECO:0000313" key="1">
    <source>
        <dbReference type="EMBL" id="KAA0022255.1"/>
    </source>
</evidence>
<dbReference type="InterPro" id="IPR025671">
    <property type="entry name" value="HXXEE"/>
</dbReference>
<reference evidence="1 2" key="1">
    <citation type="submission" date="2019-07" db="EMBL/GenBank/DDBJ databases">
        <title>Rhodococcus cavernicolus sp. nov., isolated from a cave.</title>
        <authorList>
            <person name="Lee S.D."/>
        </authorList>
    </citation>
    <scope>NUCLEOTIDE SEQUENCE [LARGE SCALE GENOMIC DNA]</scope>
    <source>
        <strain evidence="1 2">C1-24</strain>
    </source>
</reference>